<dbReference type="PROSITE" id="PS50041">
    <property type="entry name" value="C_TYPE_LECTIN_2"/>
    <property type="match status" value="1"/>
</dbReference>
<organism evidence="4 5">
    <name type="scientific">Psylliodes chrysocephalus</name>
    <dbReference type="NCBI Taxonomy" id="3402493"/>
    <lineage>
        <taxon>Eukaryota</taxon>
        <taxon>Metazoa</taxon>
        <taxon>Ecdysozoa</taxon>
        <taxon>Arthropoda</taxon>
        <taxon>Hexapoda</taxon>
        <taxon>Insecta</taxon>
        <taxon>Pterygota</taxon>
        <taxon>Neoptera</taxon>
        <taxon>Endopterygota</taxon>
        <taxon>Coleoptera</taxon>
        <taxon>Polyphaga</taxon>
        <taxon>Cucujiformia</taxon>
        <taxon>Chrysomeloidea</taxon>
        <taxon>Chrysomelidae</taxon>
        <taxon>Galerucinae</taxon>
        <taxon>Alticini</taxon>
        <taxon>Psylliodes</taxon>
    </lineage>
</organism>
<dbReference type="InterPro" id="IPR016186">
    <property type="entry name" value="C-type_lectin-like/link_sf"/>
</dbReference>
<dbReference type="EMBL" id="OV651819">
    <property type="protein sequence ID" value="CAH1113040.1"/>
    <property type="molecule type" value="Genomic_DNA"/>
</dbReference>
<keyword evidence="5" id="KW-1185">Reference proteome</keyword>
<dbReference type="SMART" id="SM00034">
    <property type="entry name" value="CLECT"/>
    <property type="match status" value="1"/>
</dbReference>
<gene>
    <name evidence="4" type="ORF">PSYICH_LOCUS13784</name>
</gene>
<name>A0A9P0D331_9CUCU</name>
<dbReference type="CDD" id="cd00037">
    <property type="entry name" value="CLECT"/>
    <property type="match status" value="1"/>
</dbReference>
<dbReference type="InterPro" id="IPR050111">
    <property type="entry name" value="C-type_lectin/snaclec_domain"/>
</dbReference>
<reference evidence="4" key="1">
    <citation type="submission" date="2022-01" db="EMBL/GenBank/DDBJ databases">
        <authorList>
            <person name="King R."/>
        </authorList>
    </citation>
    <scope>NUCLEOTIDE SEQUENCE</scope>
</reference>
<feature type="signal peptide" evidence="2">
    <location>
        <begin position="1"/>
        <end position="23"/>
    </location>
</feature>
<keyword evidence="1" id="KW-1015">Disulfide bond</keyword>
<dbReference type="Proteomes" id="UP001153636">
    <property type="component" value="Chromosome 7"/>
</dbReference>
<dbReference type="Pfam" id="PF00059">
    <property type="entry name" value="Lectin_C"/>
    <property type="match status" value="1"/>
</dbReference>
<sequence>MKCQHQVVVAFVVFVLTLNHVQGENISLSPSTQDIEIFGNLTDKQIPALNLYHFGQKSYYIGDVFKGNFFKAEQFCRFHGMNLVTINSEEENDFLEKKITERGDGLNHFWISGTKLPDVNEWIWFTTGRHITYFNWNSGEPNNAKKDEYCIEMRVVKRKVKWNDIDCWQDFNFICEFTWTKDCIKLLKDIQHRSNISNIIDVGVKLPEMN</sequence>
<dbReference type="InterPro" id="IPR018378">
    <property type="entry name" value="C-type_lectin_CS"/>
</dbReference>
<evidence type="ECO:0000313" key="4">
    <source>
        <dbReference type="EMBL" id="CAH1113040.1"/>
    </source>
</evidence>
<dbReference type="AlphaFoldDB" id="A0A9P0D331"/>
<dbReference type="PANTHER" id="PTHR22803">
    <property type="entry name" value="MANNOSE, PHOSPHOLIPASE, LECTIN RECEPTOR RELATED"/>
    <property type="match status" value="1"/>
</dbReference>
<dbReference type="SUPFAM" id="SSF56436">
    <property type="entry name" value="C-type lectin-like"/>
    <property type="match status" value="1"/>
</dbReference>
<evidence type="ECO:0000256" key="1">
    <source>
        <dbReference type="ARBA" id="ARBA00023157"/>
    </source>
</evidence>
<evidence type="ECO:0000256" key="2">
    <source>
        <dbReference type="SAM" id="SignalP"/>
    </source>
</evidence>
<dbReference type="Gene3D" id="3.10.100.10">
    <property type="entry name" value="Mannose-Binding Protein A, subunit A"/>
    <property type="match status" value="1"/>
</dbReference>
<feature type="chain" id="PRO_5040242910" description="C-type lectin domain-containing protein" evidence="2">
    <location>
        <begin position="24"/>
        <end position="210"/>
    </location>
</feature>
<dbReference type="OrthoDB" id="6755816at2759"/>
<evidence type="ECO:0000259" key="3">
    <source>
        <dbReference type="PROSITE" id="PS50041"/>
    </source>
</evidence>
<dbReference type="InterPro" id="IPR001304">
    <property type="entry name" value="C-type_lectin-like"/>
</dbReference>
<accession>A0A9P0D331</accession>
<keyword evidence="2" id="KW-0732">Signal</keyword>
<evidence type="ECO:0000313" key="5">
    <source>
        <dbReference type="Proteomes" id="UP001153636"/>
    </source>
</evidence>
<dbReference type="PROSITE" id="PS00615">
    <property type="entry name" value="C_TYPE_LECTIN_1"/>
    <property type="match status" value="1"/>
</dbReference>
<proteinExistence type="predicted"/>
<dbReference type="InterPro" id="IPR016187">
    <property type="entry name" value="CTDL_fold"/>
</dbReference>
<feature type="domain" description="C-type lectin" evidence="3">
    <location>
        <begin position="54"/>
        <end position="176"/>
    </location>
</feature>
<protein>
    <recommendedName>
        <fullName evidence="3">C-type lectin domain-containing protein</fullName>
    </recommendedName>
</protein>